<dbReference type="EMBL" id="JABFOF010000001">
    <property type="protein sequence ID" value="KAG2410399.1"/>
    <property type="molecule type" value="Genomic_DNA"/>
</dbReference>
<proteinExistence type="predicted"/>
<accession>A0A8T0LDU4</accession>
<dbReference type="Proteomes" id="UP000743370">
    <property type="component" value="Unassembled WGS sequence"/>
</dbReference>
<evidence type="ECO:0000313" key="2">
    <source>
        <dbReference type="Proteomes" id="UP000743370"/>
    </source>
</evidence>
<dbReference type="InterPro" id="IPR044589">
    <property type="entry name" value="GATA26/27"/>
</dbReference>
<evidence type="ECO:0000313" key="1">
    <source>
        <dbReference type="EMBL" id="KAG2410399.1"/>
    </source>
</evidence>
<comment type="caution">
    <text evidence="1">The sequence shown here is derived from an EMBL/GenBank/DDBJ whole genome shotgun (WGS) entry which is preliminary data.</text>
</comment>
<dbReference type="AlphaFoldDB" id="A0A8T0LDU4"/>
<dbReference type="PANTHER" id="PTHR46855">
    <property type="entry name" value="OSJNBB0038F03.10 PROTEIN"/>
    <property type="match status" value="1"/>
</dbReference>
<protein>
    <submittedName>
        <fullName evidence="1">Uncharacterized protein</fullName>
    </submittedName>
</protein>
<name>A0A8T0LDU4_PHAAN</name>
<reference evidence="1 2" key="1">
    <citation type="submission" date="2020-05" db="EMBL/GenBank/DDBJ databases">
        <title>Vigna angularis (adzuki bean) Var. LongXiaoDou No. 4 denovo assembly.</title>
        <authorList>
            <person name="Xiang H."/>
        </authorList>
    </citation>
    <scope>NUCLEOTIDE SEQUENCE [LARGE SCALE GENOMIC DNA]</scope>
    <source>
        <tissue evidence="1">Leaf</tissue>
    </source>
</reference>
<gene>
    <name evidence="1" type="ORF">HKW66_Vig0010640</name>
</gene>
<dbReference type="PANTHER" id="PTHR46855:SF21">
    <property type="entry name" value="GATA ZINC FINGER PROTEIN"/>
    <property type="match status" value="1"/>
</dbReference>
<organism evidence="1 2">
    <name type="scientific">Phaseolus angularis</name>
    <name type="common">Azuki bean</name>
    <name type="synonym">Vigna angularis</name>
    <dbReference type="NCBI Taxonomy" id="3914"/>
    <lineage>
        <taxon>Eukaryota</taxon>
        <taxon>Viridiplantae</taxon>
        <taxon>Streptophyta</taxon>
        <taxon>Embryophyta</taxon>
        <taxon>Tracheophyta</taxon>
        <taxon>Spermatophyta</taxon>
        <taxon>Magnoliopsida</taxon>
        <taxon>eudicotyledons</taxon>
        <taxon>Gunneridae</taxon>
        <taxon>Pentapetalae</taxon>
        <taxon>rosids</taxon>
        <taxon>fabids</taxon>
        <taxon>Fabales</taxon>
        <taxon>Fabaceae</taxon>
        <taxon>Papilionoideae</taxon>
        <taxon>50 kb inversion clade</taxon>
        <taxon>NPAAA clade</taxon>
        <taxon>indigoferoid/millettioid clade</taxon>
        <taxon>Phaseoleae</taxon>
        <taxon>Vigna</taxon>
    </lineage>
</organism>
<sequence length="140" mass="16099">MGKKLGPCFHCGIDDKQINDIIMLLKLFCLKNFVADIYVWLHQLPHFGVMDQKTSQCCAMHVDLAEKSGRLWSTKIPTKKRSEVVYKEITPLERFHIRLLKMSRNHRNTNETSSEEVLLLNNANNFIPSTEIGIGCVILK</sequence>